<reference evidence="3" key="2">
    <citation type="journal article" date="2014" name="ISME J.">
        <title>Microbial stratification in low pH oxic and suboxic macroscopic growths along an acid mine drainage.</title>
        <authorList>
            <person name="Mendez-Garcia C."/>
            <person name="Mesa V."/>
            <person name="Sprenger R.R."/>
            <person name="Richter M."/>
            <person name="Diez M.S."/>
            <person name="Solano J."/>
            <person name="Bargiela R."/>
            <person name="Golyshina O.V."/>
            <person name="Manteca A."/>
            <person name="Ramos J.L."/>
            <person name="Gallego J.R."/>
            <person name="Llorente I."/>
            <person name="Martins Dos Santos V.A."/>
            <person name="Jensen O.N."/>
            <person name="Pelaez A.I."/>
            <person name="Sanchez J."/>
            <person name="Ferrer M."/>
        </authorList>
    </citation>
    <scope>NUCLEOTIDE SEQUENCE</scope>
</reference>
<reference evidence="3" key="1">
    <citation type="submission" date="2013-08" db="EMBL/GenBank/DDBJ databases">
        <authorList>
            <person name="Mendez C."/>
            <person name="Richter M."/>
            <person name="Ferrer M."/>
            <person name="Sanchez J."/>
        </authorList>
    </citation>
    <scope>NUCLEOTIDE SEQUENCE</scope>
</reference>
<feature type="non-terminal residue" evidence="3">
    <location>
        <position position="400"/>
    </location>
</feature>
<evidence type="ECO:0000313" key="3">
    <source>
        <dbReference type="EMBL" id="EQD39968.1"/>
    </source>
</evidence>
<keyword evidence="1" id="KW-0663">Pyridoxal phosphate</keyword>
<evidence type="ECO:0000259" key="2">
    <source>
        <dbReference type="Pfam" id="PF00266"/>
    </source>
</evidence>
<dbReference type="InterPro" id="IPR000192">
    <property type="entry name" value="Aminotrans_V_dom"/>
</dbReference>
<dbReference type="PANTHER" id="PTHR43586">
    <property type="entry name" value="CYSTEINE DESULFURASE"/>
    <property type="match status" value="1"/>
</dbReference>
<dbReference type="PANTHER" id="PTHR43586:SF8">
    <property type="entry name" value="CYSTEINE DESULFURASE 1, CHLOROPLASTIC"/>
    <property type="match status" value="1"/>
</dbReference>
<gene>
    <name evidence="3" type="ORF">B1B_15145</name>
</gene>
<dbReference type="InterPro" id="IPR015422">
    <property type="entry name" value="PyrdxlP-dep_Trfase_small"/>
</dbReference>
<accession>T0Z4P6</accession>
<dbReference type="Pfam" id="PF00266">
    <property type="entry name" value="Aminotran_5"/>
    <property type="match status" value="1"/>
</dbReference>
<dbReference type="AlphaFoldDB" id="T0Z4P6"/>
<dbReference type="Gene3D" id="3.90.1150.10">
    <property type="entry name" value="Aspartate Aminotransferase, domain 1"/>
    <property type="match status" value="1"/>
</dbReference>
<feature type="domain" description="Aminotransferase class V" evidence="2">
    <location>
        <begin position="24"/>
        <end position="392"/>
    </location>
</feature>
<name>T0Z4P6_9ZZZZ</name>
<evidence type="ECO:0000256" key="1">
    <source>
        <dbReference type="ARBA" id="ARBA00022898"/>
    </source>
</evidence>
<sequence>MSLARLRSEFPALAPTRPGGSLAYLDSACMSLIPRAVLEAMEEYYIRFPGCAGRSRHRFSTAAAEHVDAARSAFGRWFGLGDSGPVVFLRNATEAINLVARGYPWRRGDRVLVSDREHNSNLVVWQRLSHERGLRLHSFPLGDDGEFDLDRFSAQVDRLRPRLISCFHTSNLDGRSLPVRAISDIAHDRGAETLFDGCQTAPHEAVDLNRIGASFYAVSAHKMLGPTGVGVLLASPGALDRIAPLNLGGETVEWTTQRSHRLRPPPYRFEAGLQNYAGIIGAHAGLRVLERAGLEAIREHQTALNAIVTRALADEPRITILGPSSPRDRPSILGFTLDGIDPHDAAVFLDEGYRVLVRSGQHCVHSWYADRGLTGSVRASFYLYNTVGEARRLIRGVREL</sequence>
<organism evidence="3">
    <name type="scientific">mine drainage metagenome</name>
    <dbReference type="NCBI Taxonomy" id="410659"/>
    <lineage>
        <taxon>unclassified sequences</taxon>
        <taxon>metagenomes</taxon>
        <taxon>ecological metagenomes</taxon>
    </lineage>
</organism>
<dbReference type="EMBL" id="AUZY01010067">
    <property type="protein sequence ID" value="EQD39968.1"/>
    <property type="molecule type" value="Genomic_DNA"/>
</dbReference>
<dbReference type="InterPro" id="IPR015424">
    <property type="entry name" value="PyrdxlP-dep_Trfase"/>
</dbReference>
<protein>
    <submittedName>
        <fullName evidence="3">Cysteine desulfurase, SufS subfamily</fullName>
    </submittedName>
</protein>
<proteinExistence type="predicted"/>
<comment type="caution">
    <text evidence="3">The sequence shown here is derived from an EMBL/GenBank/DDBJ whole genome shotgun (WGS) entry which is preliminary data.</text>
</comment>
<dbReference type="Gene3D" id="3.40.640.10">
    <property type="entry name" value="Type I PLP-dependent aspartate aminotransferase-like (Major domain)"/>
    <property type="match status" value="1"/>
</dbReference>
<dbReference type="SUPFAM" id="SSF53383">
    <property type="entry name" value="PLP-dependent transferases"/>
    <property type="match status" value="1"/>
</dbReference>
<dbReference type="InterPro" id="IPR015421">
    <property type="entry name" value="PyrdxlP-dep_Trfase_major"/>
</dbReference>